<dbReference type="AlphaFoldDB" id="A0AAV5IU75"/>
<organism evidence="1 2">
    <name type="scientific">Rubroshorea leprosula</name>
    <dbReference type="NCBI Taxonomy" id="152421"/>
    <lineage>
        <taxon>Eukaryota</taxon>
        <taxon>Viridiplantae</taxon>
        <taxon>Streptophyta</taxon>
        <taxon>Embryophyta</taxon>
        <taxon>Tracheophyta</taxon>
        <taxon>Spermatophyta</taxon>
        <taxon>Magnoliopsida</taxon>
        <taxon>eudicotyledons</taxon>
        <taxon>Gunneridae</taxon>
        <taxon>Pentapetalae</taxon>
        <taxon>rosids</taxon>
        <taxon>malvids</taxon>
        <taxon>Malvales</taxon>
        <taxon>Dipterocarpaceae</taxon>
        <taxon>Rubroshorea</taxon>
    </lineage>
</organism>
<sequence>MRKLGFCLSFLVQEPDLELRNLSPCKNFWICSALSVHLLLLLVCGCEFL</sequence>
<dbReference type="Proteomes" id="UP001054252">
    <property type="component" value="Unassembled WGS sequence"/>
</dbReference>
<accession>A0AAV5IU75</accession>
<evidence type="ECO:0000313" key="2">
    <source>
        <dbReference type="Proteomes" id="UP001054252"/>
    </source>
</evidence>
<proteinExistence type="predicted"/>
<keyword evidence="2" id="KW-1185">Reference proteome</keyword>
<dbReference type="EMBL" id="BPVZ01000019">
    <property type="protein sequence ID" value="GKV02733.1"/>
    <property type="molecule type" value="Genomic_DNA"/>
</dbReference>
<reference evidence="1 2" key="1">
    <citation type="journal article" date="2021" name="Commun. Biol.">
        <title>The genome of Shorea leprosula (Dipterocarpaceae) highlights the ecological relevance of drought in aseasonal tropical rainforests.</title>
        <authorList>
            <person name="Ng K.K.S."/>
            <person name="Kobayashi M.J."/>
            <person name="Fawcett J.A."/>
            <person name="Hatakeyama M."/>
            <person name="Paape T."/>
            <person name="Ng C.H."/>
            <person name="Ang C.C."/>
            <person name="Tnah L.H."/>
            <person name="Lee C.T."/>
            <person name="Nishiyama T."/>
            <person name="Sese J."/>
            <person name="O'Brien M.J."/>
            <person name="Copetti D."/>
            <person name="Mohd Noor M.I."/>
            <person name="Ong R.C."/>
            <person name="Putra M."/>
            <person name="Sireger I.Z."/>
            <person name="Indrioko S."/>
            <person name="Kosugi Y."/>
            <person name="Izuno A."/>
            <person name="Isagi Y."/>
            <person name="Lee S.L."/>
            <person name="Shimizu K.K."/>
        </authorList>
    </citation>
    <scope>NUCLEOTIDE SEQUENCE [LARGE SCALE GENOMIC DNA]</scope>
    <source>
        <strain evidence="1">214</strain>
    </source>
</reference>
<gene>
    <name evidence="1" type="ORF">SLEP1_g15130</name>
</gene>
<evidence type="ECO:0000313" key="1">
    <source>
        <dbReference type="EMBL" id="GKV02733.1"/>
    </source>
</evidence>
<comment type="caution">
    <text evidence="1">The sequence shown here is derived from an EMBL/GenBank/DDBJ whole genome shotgun (WGS) entry which is preliminary data.</text>
</comment>
<protein>
    <submittedName>
        <fullName evidence="1">Uncharacterized protein</fullName>
    </submittedName>
</protein>
<name>A0AAV5IU75_9ROSI</name>